<dbReference type="PANTHER" id="PTHR11941">
    <property type="entry name" value="ENOYL-COA HYDRATASE-RELATED"/>
    <property type="match status" value="1"/>
</dbReference>
<protein>
    <submittedName>
        <fullName evidence="4">Enoyl-CoA hydratase</fullName>
        <ecNumber evidence="5">4.2.1.17</ecNumber>
    </submittedName>
</protein>
<proteinExistence type="inferred from homology"/>
<dbReference type="InterPro" id="IPR014748">
    <property type="entry name" value="Enoyl-CoA_hydra_C"/>
</dbReference>
<dbReference type="STRING" id="222805.AN480_08145"/>
<dbReference type="AlphaFoldDB" id="A0A1Y0T059"/>
<evidence type="ECO:0000313" key="5">
    <source>
        <dbReference type="EMBL" id="MDM3925170.1"/>
    </source>
</evidence>
<dbReference type="RefSeq" id="WP_042911131.1">
    <property type="nucleotide sequence ID" value="NZ_CP012885.2"/>
</dbReference>
<dbReference type="Proteomes" id="UP001529272">
    <property type="component" value="Unassembled WGS sequence"/>
</dbReference>
<dbReference type="CDD" id="cd06558">
    <property type="entry name" value="crotonase-like"/>
    <property type="match status" value="1"/>
</dbReference>
<dbReference type="NCBIfam" id="NF004857">
    <property type="entry name" value="PRK06210.1"/>
    <property type="match status" value="1"/>
</dbReference>
<evidence type="ECO:0000313" key="4">
    <source>
        <dbReference type="EMBL" id="ASL14183.1"/>
    </source>
</evidence>
<dbReference type="InterPro" id="IPR029045">
    <property type="entry name" value="ClpP/crotonase-like_dom_sf"/>
</dbReference>
<dbReference type="PANTHER" id="PTHR11941:SF133">
    <property type="entry name" value="1,2-EPOXYPHENYLACETYL-COA ISOMERASE"/>
    <property type="match status" value="1"/>
</dbReference>
<dbReference type="EC" id="4.2.1.17" evidence="5"/>
<name>A0A1Y0T059_MYCIT</name>
<dbReference type="Pfam" id="PF00378">
    <property type="entry name" value="ECH_1"/>
    <property type="match status" value="1"/>
</dbReference>
<keyword evidence="2" id="KW-0443">Lipid metabolism</keyword>
<dbReference type="Gene3D" id="1.10.12.10">
    <property type="entry name" value="Lyase 2-enoyl-coa Hydratase, Chain A, domain 2"/>
    <property type="match status" value="1"/>
</dbReference>
<dbReference type="SUPFAM" id="SSF52096">
    <property type="entry name" value="ClpP/crotonase"/>
    <property type="match status" value="1"/>
</dbReference>
<reference evidence="5 7" key="3">
    <citation type="submission" date="2023-06" db="EMBL/GenBank/DDBJ databases">
        <title>Itaconate inhibition of nontuberculous mycobacteria.</title>
        <authorList>
            <person name="Breen P."/>
            <person name="Zimbric M."/>
            <person name="Caverly L."/>
        </authorList>
    </citation>
    <scope>NUCLEOTIDE SEQUENCE [LARGE SCALE GENOMIC DNA]</scope>
    <source>
        <strain evidence="5 7">FLAC1071</strain>
    </source>
</reference>
<keyword evidence="3 5" id="KW-0456">Lyase</keyword>
<reference evidence="7" key="2">
    <citation type="submission" date="2023-06" db="EMBL/GenBank/DDBJ databases">
        <title>Itaconate inhibition of nontuberculous mycobacteria.</title>
        <authorList>
            <person name="Spilker T."/>
        </authorList>
    </citation>
    <scope>NUCLEOTIDE SEQUENCE [LARGE SCALE GENOMIC DNA]</scope>
    <source>
        <strain evidence="7">FLAC1071</strain>
    </source>
</reference>
<reference evidence="5" key="4">
    <citation type="submission" date="2023-06" db="EMBL/GenBank/DDBJ databases">
        <authorList>
            <person name="Spilker T."/>
        </authorList>
    </citation>
    <scope>NUCLEOTIDE SEQUENCE</scope>
    <source>
        <strain evidence="5">FLAC1071</strain>
    </source>
</reference>
<comment type="similarity">
    <text evidence="1">Belongs to the enoyl-CoA hydratase/isomerase family.</text>
</comment>
<dbReference type="EMBL" id="JASZZX010000002">
    <property type="protein sequence ID" value="MDM3925170.1"/>
    <property type="molecule type" value="Genomic_DNA"/>
</dbReference>
<sequence>MGAADRVVTDEAVLYEITETGVAVVTFNRPERLNAWGPDISRGFYASIDRAEADPAVRVIVLTGAGKGFCAGADLGGAGSIDEKLGDGDTDVTKLVGDRHPHFLTELRKPIIAAVNGACVGIGLTHALMCDVRFAAAGAKFATAFTRRGLIAEYGISWILPRLAGWGAAMDLLLSGRTFFAEEAAELGLVKDVVAPEQLMSRALAYADDIARNCSPASLAVIKRQAYGDALRDVADVSARAETLMHESLLRPDVVEGITSFLEKRPPRFPPLAT</sequence>
<dbReference type="GO" id="GO:0004300">
    <property type="term" value="F:enoyl-CoA hydratase activity"/>
    <property type="evidence" value="ECO:0007669"/>
    <property type="project" value="UniProtKB-EC"/>
</dbReference>
<gene>
    <name evidence="4" type="ORF">MYCOZU2_01757</name>
    <name evidence="5" type="ORF">QRB35_03905</name>
</gene>
<organism evidence="4 6">
    <name type="scientific">Mycobacterium intracellulare subsp. chimaera</name>
    <dbReference type="NCBI Taxonomy" id="222805"/>
    <lineage>
        <taxon>Bacteria</taxon>
        <taxon>Bacillati</taxon>
        <taxon>Actinomycetota</taxon>
        <taxon>Actinomycetes</taxon>
        <taxon>Mycobacteriales</taxon>
        <taxon>Mycobacteriaceae</taxon>
        <taxon>Mycobacterium</taxon>
        <taxon>Mycobacterium avium complex (MAC)</taxon>
    </lineage>
</organism>
<keyword evidence="7" id="KW-1185">Reference proteome</keyword>
<accession>A0A1Y0T059</accession>
<dbReference type="EMBL" id="CP015267">
    <property type="protein sequence ID" value="ASL14183.1"/>
    <property type="molecule type" value="Genomic_DNA"/>
</dbReference>
<evidence type="ECO:0000313" key="6">
    <source>
        <dbReference type="Proteomes" id="UP000198286"/>
    </source>
</evidence>
<dbReference type="InterPro" id="IPR001753">
    <property type="entry name" value="Enoyl-CoA_hydra/iso"/>
</dbReference>
<dbReference type="KEGG" id="mchi:AN480_08145"/>
<dbReference type="Proteomes" id="UP000198286">
    <property type="component" value="Chromosome"/>
</dbReference>
<reference evidence="4 6" key="1">
    <citation type="journal article" date="2017" name="Lancet Infect. Dis.">
        <title>Global outbreak of severe Mycobacterium chimaera disease after cardiac surgery: a molecular epidemiological study.</title>
        <authorList>
            <person name="van Ingen J."/>
            <person name="Kohl T."/>
            <person name="Kranzer K."/>
            <person name="Hasse B."/>
            <person name="Keller P."/>
            <person name="Szafranska A."/>
            <person name="Hillemann D."/>
            <person name="Chand M."/>
            <person name="Schreiber P."/>
            <person name="Sommerstein R."/>
            <person name="Berger C."/>
            <person name="Genoni M."/>
            <person name="Ruegg C."/>
            <person name="Troillet N."/>
            <person name="Widmer A.F."/>
            <person name="Becker S.L."/>
            <person name="Herrmann M."/>
            <person name="Eckmanns T."/>
            <person name="Haller S."/>
            <person name="Hoeller C."/>
            <person name="Debast S.B."/>
            <person name="Wolfhagen M.J."/>
            <person name="Hopman J."/>
            <person name="Kluytmans J."/>
            <person name="Langelaar M."/>
            <person name="Notermans D.W."/>
            <person name="ten Oever J."/>
            <person name="van den Barselaar P."/>
            <person name="Vonk A.B.A."/>
            <person name="Vos M.C."/>
            <person name="Ahmed N."/>
            <person name="Brown T."/>
            <person name="Crook D."/>
            <person name="Lamagni T."/>
            <person name="Phin N."/>
            <person name="Smith E.G."/>
            <person name="Zambon M."/>
            <person name="Serr A."/>
            <person name="Goetting T."/>
            <person name="Ebner W."/>
            <person name="Thuermer A."/>
            <person name="Utpatel C."/>
            <person name="Sproer C."/>
            <person name="Bunk B."/>
            <person name="Nubel U."/>
            <person name="Bloemberg G."/>
            <person name="Bottger E."/>
            <person name="Niemann S."/>
            <person name="Wagner D."/>
            <person name="Sax H."/>
        </authorList>
    </citation>
    <scope>NUCLEOTIDE SEQUENCE [LARGE SCALE GENOMIC DNA]</scope>
    <source>
        <strain evidence="4 6">ZUERICH-2</strain>
    </source>
</reference>
<dbReference type="Gene3D" id="3.90.226.10">
    <property type="entry name" value="2-enoyl-CoA Hydratase, Chain A, domain 1"/>
    <property type="match status" value="1"/>
</dbReference>
<dbReference type="GO" id="GO:0006635">
    <property type="term" value="P:fatty acid beta-oxidation"/>
    <property type="evidence" value="ECO:0007669"/>
    <property type="project" value="TreeGrafter"/>
</dbReference>
<evidence type="ECO:0000256" key="3">
    <source>
        <dbReference type="ARBA" id="ARBA00023239"/>
    </source>
</evidence>
<evidence type="ECO:0000256" key="1">
    <source>
        <dbReference type="ARBA" id="ARBA00005254"/>
    </source>
</evidence>
<evidence type="ECO:0000256" key="2">
    <source>
        <dbReference type="ARBA" id="ARBA00023098"/>
    </source>
</evidence>
<evidence type="ECO:0000313" key="7">
    <source>
        <dbReference type="Proteomes" id="UP001529272"/>
    </source>
</evidence>